<dbReference type="EMBL" id="JBHRTO010000001">
    <property type="protein sequence ID" value="MFC3180860.1"/>
    <property type="molecule type" value="Genomic_DNA"/>
</dbReference>
<dbReference type="RefSeq" id="WP_380072480.1">
    <property type="nucleotide sequence ID" value="NZ_JBHRTO010000001.1"/>
</dbReference>
<protein>
    <submittedName>
        <fullName evidence="1">Uncharacterized protein</fullName>
    </submittedName>
</protein>
<proteinExistence type="predicted"/>
<sequence length="183" mass="20114">MARLFAFVLACGLGLLVGLPLLRELARAFPCVWLTDQCQNRDGYAQAYFEGLTPIAAPLASRQFSQGIVQANLNGFDCTFAIVALDDHAPEIPPARRKNGTPDMDWGGGWRAVTVLTAKENEDLRSLLAICGTYWPKPLQQRLANAVADRRMLISGRAPYRQVNLYLPPQDGVGLAARIRFGD</sequence>
<comment type="caution">
    <text evidence="1">The sequence shown here is derived from an EMBL/GenBank/DDBJ whole genome shotgun (WGS) entry which is preliminary data.</text>
</comment>
<reference evidence="2" key="1">
    <citation type="journal article" date="2019" name="Int. J. Syst. Evol. Microbiol.">
        <title>The Global Catalogue of Microorganisms (GCM) 10K type strain sequencing project: providing services to taxonomists for standard genome sequencing and annotation.</title>
        <authorList>
            <consortium name="The Broad Institute Genomics Platform"/>
            <consortium name="The Broad Institute Genome Sequencing Center for Infectious Disease"/>
            <person name="Wu L."/>
            <person name="Ma J."/>
        </authorList>
    </citation>
    <scope>NUCLEOTIDE SEQUENCE [LARGE SCALE GENOMIC DNA]</scope>
    <source>
        <strain evidence="2">KCTC 52039</strain>
    </source>
</reference>
<keyword evidence="2" id="KW-1185">Reference proteome</keyword>
<accession>A0ABV7IWG9</accession>
<organism evidence="1 2">
    <name type="scientific">Cypionkella sinensis</name>
    <dbReference type="NCBI Taxonomy" id="1756043"/>
    <lineage>
        <taxon>Bacteria</taxon>
        <taxon>Pseudomonadati</taxon>
        <taxon>Pseudomonadota</taxon>
        <taxon>Alphaproteobacteria</taxon>
        <taxon>Rhodobacterales</taxon>
        <taxon>Paracoccaceae</taxon>
        <taxon>Cypionkella</taxon>
    </lineage>
</organism>
<name>A0ABV7IWG9_9RHOB</name>
<evidence type="ECO:0000313" key="2">
    <source>
        <dbReference type="Proteomes" id="UP001595547"/>
    </source>
</evidence>
<gene>
    <name evidence="1" type="ORF">ACFOGH_07660</name>
</gene>
<dbReference type="Proteomes" id="UP001595547">
    <property type="component" value="Unassembled WGS sequence"/>
</dbReference>
<evidence type="ECO:0000313" key="1">
    <source>
        <dbReference type="EMBL" id="MFC3180860.1"/>
    </source>
</evidence>